<evidence type="ECO:0000313" key="3">
    <source>
        <dbReference type="Proteomes" id="UP001295684"/>
    </source>
</evidence>
<sequence length="469" mass="54605">MHSGKGYRSGKKGTSSKSGKSKNMKELFNKKLQTCMKVYDYKDETKDVKGKSERLNAINELQNLLQDQKSVQQLIIPNLDTVMEMIEKNFFRPLPSIKKSNLAFSETGIEQEEEVDPSWPHVQGVYEFFLQLIINEAADVKSLKVYVTPHFVQSFLNLFDTEEGVERDYLKNILHKLYAKLVPRRKMIRKAINECFFALIHENHKFNGAAELLDILASIISGFAVPLRDEHVVFFKNVIIPLHKVQTCSEFFEQLLRCSMLFLTKDRNLAIPLLEGLLRYWPFANCVKETLFLTELQEVLEVCEVEKVEPIVPRLFKRIVKCIGGTHLQVADRAMCFFENDYFLSILRTYKDQTFPMLVPTIVSLAENHWHKILQESLIALKTILKEIDSFAFDDALKEDSKTSKKYNMKQSDEERNTLDKKWEKLDRTLKSTQAGYKAPDVPFCSSKLIMEYNSLYRKVYDKEKFINQ</sequence>
<dbReference type="Pfam" id="PF01603">
    <property type="entry name" value="B56"/>
    <property type="match status" value="1"/>
</dbReference>
<dbReference type="Proteomes" id="UP001295684">
    <property type="component" value="Unassembled WGS sequence"/>
</dbReference>
<dbReference type="FunFam" id="1.25.10.10:FF:000331">
    <property type="entry name" value="Phosphoprotein phosphatase, putative"/>
    <property type="match status" value="1"/>
</dbReference>
<feature type="compositionally biased region" description="Low complexity" evidence="1">
    <location>
        <begin position="1"/>
        <end position="18"/>
    </location>
</feature>
<dbReference type="InterPro" id="IPR016024">
    <property type="entry name" value="ARM-type_fold"/>
</dbReference>
<evidence type="ECO:0000256" key="1">
    <source>
        <dbReference type="SAM" id="MobiDB-lite"/>
    </source>
</evidence>
<accession>A0AAD1UJK9</accession>
<reference evidence="2" key="1">
    <citation type="submission" date="2023-07" db="EMBL/GenBank/DDBJ databases">
        <authorList>
            <consortium name="AG Swart"/>
            <person name="Singh M."/>
            <person name="Singh A."/>
            <person name="Seah K."/>
            <person name="Emmerich C."/>
        </authorList>
    </citation>
    <scope>NUCLEOTIDE SEQUENCE</scope>
    <source>
        <strain evidence="2">DP1</strain>
    </source>
</reference>
<dbReference type="EMBL" id="CAMPGE010009551">
    <property type="protein sequence ID" value="CAI2368418.1"/>
    <property type="molecule type" value="Genomic_DNA"/>
</dbReference>
<gene>
    <name evidence="2" type="ORF">ECRASSUSDP1_LOCUS9710</name>
</gene>
<organism evidence="2 3">
    <name type="scientific">Euplotes crassus</name>
    <dbReference type="NCBI Taxonomy" id="5936"/>
    <lineage>
        <taxon>Eukaryota</taxon>
        <taxon>Sar</taxon>
        <taxon>Alveolata</taxon>
        <taxon>Ciliophora</taxon>
        <taxon>Intramacronucleata</taxon>
        <taxon>Spirotrichea</taxon>
        <taxon>Hypotrichia</taxon>
        <taxon>Euplotida</taxon>
        <taxon>Euplotidae</taxon>
        <taxon>Moneuplotes</taxon>
    </lineage>
</organism>
<dbReference type="InterPro" id="IPR011989">
    <property type="entry name" value="ARM-like"/>
</dbReference>
<evidence type="ECO:0000313" key="2">
    <source>
        <dbReference type="EMBL" id="CAI2368418.1"/>
    </source>
</evidence>
<dbReference type="GO" id="GO:0019888">
    <property type="term" value="F:protein phosphatase regulator activity"/>
    <property type="evidence" value="ECO:0007669"/>
    <property type="project" value="InterPro"/>
</dbReference>
<evidence type="ECO:0008006" key="4">
    <source>
        <dbReference type="Google" id="ProtNLM"/>
    </source>
</evidence>
<name>A0AAD1UJK9_EUPCR</name>
<dbReference type="PANTHER" id="PTHR10257">
    <property type="entry name" value="SERINE/THREONINE PROTEIN PHOSPHATASE 2A PP2A REGULATORY SUBUNIT B"/>
    <property type="match status" value="1"/>
</dbReference>
<dbReference type="SUPFAM" id="SSF48371">
    <property type="entry name" value="ARM repeat"/>
    <property type="match status" value="1"/>
</dbReference>
<dbReference type="GO" id="GO:0007165">
    <property type="term" value="P:signal transduction"/>
    <property type="evidence" value="ECO:0007669"/>
    <property type="project" value="InterPro"/>
</dbReference>
<dbReference type="PANTHER" id="PTHR10257:SF3">
    <property type="entry name" value="SERINE_THREONINE-PROTEIN PHOSPHATASE 2A 56 KDA REGULATORY SUBUNIT GAMMA ISOFORM"/>
    <property type="match status" value="1"/>
</dbReference>
<keyword evidence="3" id="KW-1185">Reference proteome</keyword>
<feature type="region of interest" description="Disordered" evidence="1">
    <location>
        <begin position="1"/>
        <end position="24"/>
    </location>
</feature>
<comment type="caution">
    <text evidence="2">The sequence shown here is derived from an EMBL/GenBank/DDBJ whole genome shotgun (WGS) entry which is preliminary data.</text>
</comment>
<dbReference type="AlphaFoldDB" id="A0AAD1UJK9"/>
<dbReference type="Gene3D" id="1.25.10.10">
    <property type="entry name" value="Leucine-rich Repeat Variant"/>
    <property type="match status" value="1"/>
</dbReference>
<proteinExistence type="predicted"/>
<dbReference type="GO" id="GO:0000159">
    <property type="term" value="C:protein phosphatase type 2A complex"/>
    <property type="evidence" value="ECO:0007669"/>
    <property type="project" value="InterPro"/>
</dbReference>
<dbReference type="InterPro" id="IPR002554">
    <property type="entry name" value="PP2A_B56"/>
</dbReference>
<protein>
    <recommendedName>
        <fullName evidence="4">Serine/threonine protein phosphatase 2A regulatory subunit</fullName>
    </recommendedName>
</protein>